<keyword evidence="2" id="KW-1185">Reference proteome</keyword>
<dbReference type="AlphaFoldDB" id="A0A0N5C514"/>
<sequence length="127" mass="14790">MYSRKEKCHLVTSNGWLLDDGAVFLSNTRFISNLHFWGVFVVTESTYNAICETVKTISKLLNTILDGITGILSSFNNCLAENRKRRHQKRDKTRKEISELRNKEIQEHIKKIQENPNNDTFIDIPHI</sequence>
<evidence type="ECO:0000256" key="1">
    <source>
        <dbReference type="SAM" id="Coils"/>
    </source>
</evidence>
<reference evidence="3" key="1">
    <citation type="submission" date="2017-02" db="UniProtKB">
        <authorList>
            <consortium name="WormBaseParasite"/>
        </authorList>
    </citation>
    <scope>IDENTIFICATION</scope>
</reference>
<proteinExistence type="predicted"/>
<evidence type="ECO:0000313" key="2">
    <source>
        <dbReference type="Proteomes" id="UP000046392"/>
    </source>
</evidence>
<evidence type="ECO:0000313" key="3">
    <source>
        <dbReference type="WBParaSite" id="SPAL_0001304075.1"/>
    </source>
</evidence>
<accession>A0A0N5C514</accession>
<keyword evidence="1" id="KW-0175">Coiled coil</keyword>
<dbReference type="Proteomes" id="UP000046392">
    <property type="component" value="Unplaced"/>
</dbReference>
<feature type="coiled-coil region" evidence="1">
    <location>
        <begin position="83"/>
        <end position="115"/>
    </location>
</feature>
<dbReference type="WBParaSite" id="SPAL_0001304075.1">
    <property type="protein sequence ID" value="SPAL_0001304075.1"/>
    <property type="gene ID" value="SPAL_0001304075"/>
</dbReference>
<organism evidence="2 3">
    <name type="scientific">Strongyloides papillosus</name>
    <name type="common">Intestinal threadworm</name>
    <dbReference type="NCBI Taxonomy" id="174720"/>
    <lineage>
        <taxon>Eukaryota</taxon>
        <taxon>Metazoa</taxon>
        <taxon>Ecdysozoa</taxon>
        <taxon>Nematoda</taxon>
        <taxon>Chromadorea</taxon>
        <taxon>Rhabditida</taxon>
        <taxon>Tylenchina</taxon>
        <taxon>Panagrolaimomorpha</taxon>
        <taxon>Strongyloidoidea</taxon>
        <taxon>Strongyloididae</taxon>
        <taxon>Strongyloides</taxon>
    </lineage>
</organism>
<name>A0A0N5C514_STREA</name>
<protein>
    <submittedName>
        <fullName evidence="3">Uncharacterized protein</fullName>
    </submittedName>
</protein>